<dbReference type="InterPro" id="IPR002052">
    <property type="entry name" value="DNA_methylase_N6_adenine_CS"/>
</dbReference>
<sequence>MAFAFKLFTIEQNRCAMKVGTDGVLLGAWAEGGEQILDVGTGTGVIAMMMAQRYPGAHVDAIDIDQDSAEQARENADGSPFGSRIDVYASSFQEFESSKTYDAIVSNPPFFMNSMRSENHKRNIARHADTLEFSELIERARHFLKPNGYFSVILPTETKNAVEQEAILQGFSLSRSLALRSKIGKSPFRYLLEFRLIPTFIKYESQTLLTDSGERSEWYANLTADFYL</sequence>
<evidence type="ECO:0000256" key="5">
    <source>
        <dbReference type="ARBA" id="ARBA00022694"/>
    </source>
</evidence>
<evidence type="ECO:0000313" key="8">
    <source>
        <dbReference type="EMBL" id="EHO70637.1"/>
    </source>
</evidence>
<evidence type="ECO:0000256" key="2">
    <source>
        <dbReference type="ARBA" id="ARBA00022603"/>
    </source>
</evidence>
<dbReference type="EC" id="2.1.1.223" evidence="6"/>
<keyword evidence="1 6" id="KW-0963">Cytoplasm</keyword>
<feature type="domain" description="Methyltransferase small" evidence="7">
    <location>
        <begin position="33"/>
        <end position="156"/>
    </location>
</feature>
<protein>
    <recommendedName>
        <fullName evidence="6">tRNA1(Val) (adenine(37)-N6)-methyltransferase</fullName>
        <ecNumber evidence="6">2.1.1.223</ecNumber>
    </recommendedName>
    <alternativeName>
        <fullName evidence="6">tRNA m6A37 methyltransferase</fullName>
    </alternativeName>
</protein>
<comment type="function">
    <text evidence="6">Specifically methylates the adenine in position 37 of tRNA(1)(Val) (anticodon cmo5UAC).</text>
</comment>
<dbReference type="PATRIC" id="fig|883158.3.peg.1147"/>
<dbReference type="PANTHER" id="PTHR47739">
    <property type="entry name" value="TRNA1(VAL) (ADENINE(37)-N6)-METHYLTRANSFERASE"/>
    <property type="match status" value="1"/>
</dbReference>
<keyword evidence="2 6" id="KW-0489">Methyltransferase</keyword>
<dbReference type="InterPro" id="IPR029063">
    <property type="entry name" value="SAM-dependent_MTases_sf"/>
</dbReference>
<evidence type="ECO:0000313" key="9">
    <source>
        <dbReference type="Proteomes" id="UP000016023"/>
    </source>
</evidence>
<evidence type="ECO:0000259" key="7">
    <source>
        <dbReference type="Pfam" id="PF05175"/>
    </source>
</evidence>
<dbReference type="GO" id="GO:0032259">
    <property type="term" value="P:methylation"/>
    <property type="evidence" value="ECO:0007669"/>
    <property type="project" value="UniProtKB-KW"/>
</dbReference>
<comment type="subcellular location">
    <subcellularLocation>
        <location evidence="6">Cytoplasm</location>
    </subcellularLocation>
</comment>
<dbReference type="AlphaFoldDB" id="H1Q2J8"/>
<dbReference type="GO" id="GO:0016430">
    <property type="term" value="F:tRNA (adenine-N6)-methyltransferase activity"/>
    <property type="evidence" value="ECO:0007669"/>
    <property type="project" value="UniProtKB-UniRule"/>
</dbReference>
<dbReference type="Proteomes" id="UP000016023">
    <property type="component" value="Unassembled WGS sequence"/>
</dbReference>
<dbReference type="PRINTS" id="PR00507">
    <property type="entry name" value="N12N6MTFRASE"/>
</dbReference>
<evidence type="ECO:0000256" key="3">
    <source>
        <dbReference type="ARBA" id="ARBA00022679"/>
    </source>
</evidence>
<keyword evidence="4 6" id="KW-0949">S-adenosyl-L-methionine</keyword>
<dbReference type="GO" id="GO:0008033">
    <property type="term" value="P:tRNA processing"/>
    <property type="evidence" value="ECO:0007669"/>
    <property type="project" value="UniProtKB-UniRule"/>
</dbReference>
<keyword evidence="3 6" id="KW-0808">Transferase</keyword>
<dbReference type="InterPro" id="IPR022882">
    <property type="entry name" value="tRNA_adenine-N6_MeTrfase"/>
</dbReference>
<dbReference type="PROSITE" id="PS00092">
    <property type="entry name" value="N6_MTASE"/>
    <property type="match status" value="1"/>
</dbReference>
<evidence type="ECO:0000256" key="6">
    <source>
        <dbReference type="HAMAP-Rule" id="MF_01872"/>
    </source>
</evidence>
<evidence type="ECO:0000256" key="4">
    <source>
        <dbReference type="ARBA" id="ARBA00022691"/>
    </source>
</evidence>
<dbReference type="SUPFAM" id="SSF53335">
    <property type="entry name" value="S-adenosyl-L-methionine-dependent methyltransferases"/>
    <property type="match status" value="1"/>
</dbReference>
<name>H1Q2J8_9BACT</name>
<dbReference type="InterPro" id="IPR050210">
    <property type="entry name" value="tRNA_Adenine-N(6)_MTase"/>
</dbReference>
<dbReference type="RefSeq" id="WP_006952428.1">
    <property type="nucleotide sequence ID" value="NZ_JH594522.1"/>
</dbReference>
<dbReference type="GO" id="GO:0005737">
    <property type="term" value="C:cytoplasm"/>
    <property type="evidence" value="ECO:0007669"/>
    <property type="project" value="UniProtKB-SubCell"/>
</dbReference>
<dbReference type="PANTHER" id="PTHR47739:SF1">
    <property type="entry name" value="TRNA1(VAL) (ADENINE(37)-N6)-METHYLTRANSFERASE"/>
    <property type="match status" value="1"/>
</dbReference>
<reference evidence="8 9" key="1">
    <citation type="submission" date="2011-12" db="EMBL/GenBank/DDBJ databases">
        <title>The Genome Sequence of Prevotella micans F0438.</title>
        <authorList>
            <consortium name="The Broad Institute Genome Sequencing Platform"/>
            <person name="Earl A."/>
            <person name="Ward D."/>
            <person name="Feldgarden M."/>
            <person name="Gevers D."/>
            <person name="Izard J."/>
            <person name="Baranova O.V."/>
            <person name="Blanton J.M."/>
            <person name="Wade W.G."/>
            <person name="Dewhirst F.E."/>
            <person name="Young S.K."/>
            <person name="Zeng Q."/>
            <person name="Gargeya S."/>
            <person name="Fitzgerald M."/>
            <person name="Haas B."/>
            <person name="Abouelleil A."/>
            <person name="Alvarado L."/>
            <person name="Arachchi H.M."/>
            <person name="Berlin A."/>
            <person name="Chapman S.B."/>
            <person name="Gearin G."/>
            <person name="Goldberg J."/>
            <person name="Griggs A."/>
            <person name="Gujja S."/>
            <person name="Hansen M."/>
            <person name="Heiman D."/>
            <person name="Howarth C."/>
            <person name="Larimer J."/>
            <person name="Lui A."/>
            <person name="MacDonald P.J.P."/>
            <person name="McCowen C."/>
            <person name="Montmayeur A."/>
            <person name="Murphy C."/>
            <person name="Neiman D."/>
            <person name="Pearson M."/>
            <person name="Priest M."/>
            <person name="Roberts A."/>
            <person name="Saif S."/>
            <person name="Shea T."/>
            <person name="Sisk P."/>
            <person name="Stolte C."/>
            <person name="Sykes S."/>
            <person name="Wortman J."/>
            <person name="Nusbaum C."/>
            <person name="Birren B."/>
        </authorList>
    </citation>
    <scope>NUCLEOTIDE SEQUENCE [LARGE SCALE GENOMIC DNA]</scope>
    <source>
        <strain evidence="8 9">F0438</strain>
    </source>
</reference>
<dbReference type="Gene3D" id="3.40.50.150">
    <property type="entry name" value="Vaccinia Virus protein VP39"/>
    <property type="match status" value="1"/>
</dbReference>
<comment type="caution">
    <text evidence="8">The sequence shown here is derived from an EMBL/GenBank/DDBJ whole genome shotgun (WGS) entry which is preliminary data.</text>
</comment>
<dbReference type="CDD" id="cd02440">
    <property type="entry name" value="AdoMet_MTases"/>
    <property type="match status" value="1"/>
</dbReference>
<dbReference type="eggNOG" id="COG4123">
    <property type="taxonomic scope" value="Bacteria"/>
</dbReference>
<dbReference type="HOGENOM" id="CLU_061983_0_0_10"/>
<dbReference type="EMBL" id="AGWK01000032">
    <property type="protein sequence ID" value="EHO70637.1"/>
    <property type="molecule type" value="Genomic_DNA"/>
</dbReference>
<gene>
    <name evidence="8" type="ORF">HMPREF9140_01136</name>
</gene>
<accession>H1Q2J8</accession>
<comment type="catalytic activity">
    <reaction evidence="6">
        <text>adenosine(37) in tRNA1(Val) + S-adenosyl-L-methionine = N(6)-methyladenosine(37) in tRNA1(Val) + S-adenosyl-L-homocysteine + H(+)</text>
        <dbReference type="Rhea" id="RHEA:43160"/>
        <dbReference type="Rhea" id="RHEA-COMP:10369"/>
        <dbReference type="Rhea" id="RHEA-COMP:10370"/>
        <dbReference type="ChEBI" id="CHEBI:15378"/>
        <dbReference type="ChEBI" id="CHEBI:57856"/>
        <dbReference type="ChEBI" id="CHEBI:59789"/>
        <dbReference type="ChEBI" id="CHEBI:74411"/>
        <dbReference type="ChEBI" id="CHEBI:74449"/>
        <dbReference type="EC" id="2.1.1.223"/>
    </reaction>
</comment>
<dbReference type="STRING" id="883158.HMPREF9140_01136"/>
<dbReference type="HAMAP" id="MF_01872">
    <property type="entry name" value="tRNA_methyltr_YfiC"/>
    <property type="match status" value="1"/>
</dbReference>
<evidence type="ECO:0000256" key="1">
    <source>
        <dbReference type="ARBA" id="ARBA00022490"/>
    </source>
</evidence>
<comment type="similarity">
    <text evidence="6">Belongs to the methyltransferase superfamily. tRNA (adenine-N(6)-)-methyltransferase family.</text>
</comment>
<proteinExistence type="inferred from homology"/>
<keyword evidence="9" id="KW-1185">Reference proteome</keyword>
<organism evidence="8 9">
    <name type="scientific">Prevotella micans F0438</name>
    <dbReference type="NCBI Taxonomy" id="883158"/>
    <lineage>
        <taxon>Bacteria</taxon>
        <taxon>Pseudomonadati</taxon>
        <taxon>Bacteroidota</taxon>
        <taxon>Bacteroidia</taxon>
        <taxon>Bacteroidales</taxon>
        <taxon>Prevotellaceae</taxon>
        <taxon>Prevotella</taxon>
    </lineage>
</organism>
<dbReference type="Pfam" id="PF05175">
    <property type="entry name" value="MTS"/>
    <property type="match status" value="1"/>
</dbReference>
<keyword evidence="5 6" id="KW-0819">tRNA processing</keyword>
<dbReference type="InterPro" id="IPR007848">
    <property type="entry name" value="Small_mtfrase_dom"/>
</dbReference>
<dbReference type="GO" id="GO:0003676">
    <property type="term" value="F:nucleic acid binding"/>
    <property type="evidence" value="ECO:0007669"/>
    <property type="project" value="InterPro"/>
</dbReference>